<reference evidence="2 3" key="1">
    <citation type="journal article" date="2016" name="Nat. Commun.">
        <title>Thousands of microbial genomes shed light on interconnected biogeochemical processes in an aquifer system.</title>
        <authorList>
            <person name="Anantharaman K."/>
            <person name="Brown C.T."/>
            <person name="Hug L.A."/>
            <person name="Sharon I."/>
            <person name="Castelle C.J."/>
            <person name="Probst A.J."/>
            <person name="Thomas B.C."/>
            <person name="Singh A."/>
            <person name="Wilkins M.J."/>
            <person name="Karaoz U."/>
            <person name="Brodie E.L."/>
            <person name="Williams K.H."/>
            <person name="Hubbard S.S."/>
            <person name="Banfield J.F."/>
        </authorList>
    </citation>
    <scope>NUCLEOTIDE SEQUENCE [LARGE SCALE GENOMIC DNA]</scope>
</reference>
<dbReference type="EMBL" id="MHJG01000025">
    <property type="protein sequence ID" value="OGY63232.1"/>
    <property type="molecule type" value="Genomic_DNA"/>
</dbReference>
<proteinExistence type="predicted"/>
<evidence type="ECO:0000313" key="3">
    <source>
        <dbReference type="Proteomes" id="UP000177960"/>
    </source>
</evidence>
<gene>
    <name evidence="2" type="ORF">A3B92_04000</name>
</gene>
<keyword evidence="1" id="KW-1133">Transmembrane helix</keyword>
<accession>A0A1G1ZF94</accession>
<name>A0A1G1ZF94_9BACT</name>
<evidence type="ECO:0000256" key="1">
    <source>
        <dbReference type="SAM" id="Phobius"/>
    </source>
</evidence>
<sequence length="64" mass="7468">MKPVVIDEASGYEVLVSVRGVTFRGCVFFVMTGFFLKQVYGYRMEHLDSDSPLRVIFYQRKKPE</sequence>
<keyword evidence="1" id="KW-0812">Transmembrane</keyword>
<dbReference type="AlphaFoldDB" id="A0A1G1ZF94"/>
<keyword evidence="1" id="KW-0472">Membrane</keyword>
<comment type="caution">
    <text evidence="2">The sequence shown here is derived from an EMBL/GenBank/DDBJ whole genome shotgun (WGS) entry which is preliminary data.</text>
</comment>
<dbReference type="Proteomes" id="UP000177960">
    <property type="component" value="Unassembled WGS sequence"/>
</dbReference>
<feature type="transmembrane region" description="Helical" evidence="1">
    <location>
        <begin position="16"/>
        <end position="36"/>
    </location>
</feature>
<organism evidence="2 3">
    <name type="scientific">Candidatus Harrisonbacteria bacterium RIFCSPHIGHO2_02_FULL_42_16</name>
    <dbReference type="NCBI Taxonomy" id="1798404"/>
    <lineage>
        <taxon>Bacteria</taxon>
        <taxon>Candidatus Harrisoniibacteriota</taxon>
    </lineage>
</organism>
<protein>
    <submittedName>
        <fullName evidence="2">Uncharacterized protein</fullName>
    </submittedName>
</protein>
<evidence type="ECO:0000313" key="2">
    <source>
        <dbReference type="EMBL" id="OGY63232.1"/>
    </source>
</evidence>
<dbReference type="STRING" id="1798404.A3B92_04000"/>